<dbReference type="EMBL" id="MVGT01003819">
    <property type="protein sequence ID" value="OVA03168.1"/>
    <property type="molecule type" value="Genomic_DNA"/>
</dbReference>
<name>A0A200PY85_MACCD</name>
<proteinExistence type="predicted"/>
<keyword evidence="3" id="KW-1185">Reference proteome</keyword>
<sequence length="102" mass="11889">MPVKELLRYTLNTNATPYKGDDPAPRSKEEKRKSPIGRDPIGYRQEGSGRETVRGMLAGYCTPVDWRQRSPFYMQVKLRRRLHTPDIGKEARAEEQEEVLER</sequence>
<accession>A0A200PY85</accession>
<gene>
    <name evidence="2" type="ORF">BVC80_739g4</name>
</gene>
<evidence type="ECO:0000313" key="2">
    <source>
        <dbReference type="EMBL" id="OVA03168.1"/>
    </source>
</evidence>
<comment type="caution">
    <text evidence="2">The sequence shown here is derived from an EMBL/GenBank/DDBJ whole genome shotgun (WGS) entry which is preliminary data.</text>
</comment>
<dbReference type="Proteomes" id="UP000195402">
    <property type="component" value="Unassembled WGS sequence"/>
</dbReference>
<evidence type="ECO:0000313" key="3">
    <source>
        <dbReference type="Proteomes" id="UP000195402"/>
    </source>
</evidence>
<organism evidence="2 3">
    <name type="scientific">Macleaya cordata</name>
    <name type="common">Five-seeded plume-poppy</name>
    <name type="synonym">Bocconia cordata</name>
    <dbReference type="NCBI Taxonomy" id="56857"/>
    <lineage>
        <taxon>Eukaryota</taxon>
        <taxon>Viridiplantae</taxon>
        <taxon>Streptophyta</taxon>
        <taxon>Embryophyta</taxon>
        <taxon>Tracheophyta</taxon>
        <taxon>Spermatophyta</taxon>
        <taxon>Magnoliopsida</taxon>
        <taxon>Ranunculales</taxon>
        <taxon>Papaveraceae</taxon>
        <taxon>Papaveroideae</taxon>
        <taxon>Macleaya</taxon>
    </lineage>
</organism>
<evidence type="ECO:0000256" key="1">
    <source>
        <dbReference type="SAM" id="MobiDB-lite"/>
    </source>
</evidence>
<dbReference type="InParanoid" id="A0A200PY85"/>
<dbReference type="AlphaFoldDB" id="A0A200PY85"/>
<feature type="region of interest" description="Disordered" evidence="1">
    <location>
        <begin position="9"/>
        <end position="48"/>
    </location>
</feature>
<reference evidence="2 3" key="1">
    <citation type="journal article" date="2017" name="Mol. Plant">
        <title>The Genome of Medicinal Plant Macleaya cordata Provides New Insights into Benzylisoquinoline Alkaloids Metabolism.</title>
        <authorList>
            <person name="Liu X."/>
            <person name="Liu Y."/>
            <person name="Huang P."/>
            <person name="Ma Y."/>
            <person name="Qing Z."/>
            <person name="Tang Q."/>
            <person name="Cao H."/>
            <person name="Cheng P."/>
            <person name="Zheng Y."/>
            <person name="Yuan Z."/>
            <person name="Zhou Y."/>
            <person name="Liu J."/>
            <person name="Tang Z."/>
            <person name="Zhuo Y."/>
            <person name="Zhang Y."/>
            <person name="Yu L."/>
            <person name="Huang J."/>
            <person name="Yang P."/>
            <person name="Peng Q."/>
            <person name="Zhang J."/>
            <person name="Jiang W."/>
            <person name="Zhang Z."/>
            <person name="Lin K."/>
            <person name="Ro D.K."/>
            <person name="Chen X."/>
            <person name="Xiong X."/>
            <person name="Shang Y."/>
            <person name="Huang S."/>
            <person name="Zeng J."/>
        </authorList>
    </citation>
    <scope>NUCLEOTIDE SEQUENCE [LARGE SCALE GENOMIC DNA]</scope>
    <source>
        <strain evidence="3">cv. BLH2017</strain>
        <tissue evidence="2">Root</tissue>
    </source>
</reference>
<feature type="compositionally biased region" description="Basic and acidic residues" evidence="1">
    <location>
        <begin position="19"/>
        <end position="33"/>
    </location>
</feature>
<protein>
    <submittedName>
        <fullName evidence="2">Uncharacterized protein</fullName>
    </submittedName>
</protein>